<comment type="similarity">
    <text evidence="2">Belongs to the NOP5/NOP56 family.</text>
</comment>
<dbReference type="Gene3D" id="1.10.287.4070">
    <property type="match status" value="1"/>
</dbReference>
<keyword evidence="3" id="KW-0690">Ribosome biogenesis</keyword>
<feature type="compositionally biased region" description="Basic residues" evidence="5">
    <location>
        <begin position="338"/>
        <end position="348"/>
    </location>
</feature>
<dbReference type="GO" id="GO:0042254">
    <property type="term" value="P:ribosome biogenesis"/>
    <property type="evidence" value="ECO:0007669"/>
    <property type="project" value="UniProtKB-KW"/>
</dbReference>
<dbReference type="InterPro" id="IPR012976">
    <property type="entry name" value="NOSIC"/>
</dbReference>
<dbReference type="PANTHER" id="PTHR10894:SF1">
    <property type="entry name" value="NUCLEOLAR PROTEIN 58"/>
    <property type="match status" value="1"/>
</dbReference>
<evidence type="ECO:0000313" key="7">
    <source>
        <dbReference type="Proteomes" id="UP000887577"/>
    </source>
</evidence>
<evidence type="ECO:0000256" key="4">
    <source>
        <dbReference type="ARBA" id="ARBA00023242"/>
    </source>
</evidence>
<dbReference type="FunFam" id="1.10.246.90:FF:000005">
    <property type="entry name" value="Nucleolar protein 5, putative"/>
    <property type="match status" value="1"/>
</dbReference>
<evidence type="ECO:0000256" key="3">
    <source>
        <dbReference type="ARBA" id="ARBA00022517"/>
    </source>
</evidence>
<dbReference type="PANTHER" id="PTHR10894">
    <property type="entry name" value="NUCLEOLAR PROTEIN 5 NUCLEOLAR PROTEIN NOP5 NOP58"/>
    <property type="match status" value="1"/>
</dbReference>
<dbReference type="InterPro" id="IPR045056">
    <property type="entry name" value="Nop56/Nop58"/>
</dbReference>
<dbReference type="Pfam" id="PF01798">
    <property type="entry name" value="Nop"/>
    <property type="match status" value="1"/>
</dbReference>
<dbReference type="GO" id="GO:0030515">
    <property type="term" value="F:snoRNA binding"/>
    <property type="evidence" value="ECO:0007669"/>
    <property type="project" value="InterPro"/>
</dbReference>
<dbReference type="InterPro" id="IPR042239">
    <property type="entry name" value="Nop_C"/>
</dbReference>
<reference evidence="8" key="1">
    <citation type="submission" date="2022-11" db="UniProtKB">
        <authorList>
            <consortium name="WormBaseParasite"/>
        </authorList>
    </citation>
    <scope>IDENTIFICATION</scope>
</reference>
<keyword evidence="4" id="KW-0539">Nucleus</keyword>
<dbReference type="Gene3D" id="1.10.246.90">
    <property type="entry name" value="Nop domain"/>
    <property type="match status" value="1"/>
</dbReference>
<dbReference type="InterPro" id="IPR036070">
    <property type="entry name" value="Nop_dom_sf"/>
</dbReference>
<feature type="region of interest" description="Disordered" evidence="5">
    <location>
        <begin position="294"/>
        <end position="358"/>
    </location>
</feature>
<dbReference type="SMART" id="SM00931">
    <property type="entry name" value="NOSIC"/>
    <property type="match status" value="1"/>
</dbReference>
<accession>A0A914ZE78</accession>
<dbReference type="FunFam" id="1.10.287.4070:FF:000001">
    <property type="entry name" value="Probable Nucleolar protein 58"/>
    <property type="match status" value="1"/>
</dbReference>
<evidence type="ECO:0000256" key="1">
    <source>
        <dbReference type="ARBA" id="ARBA00004604"/>
    </source>
</evidence>
<evidence type="ECO:0000256" key="2">
    <source>
        <dbReference type="ARBA" id="ARBA00009211"/>
    </source>
</evidence>
<protein>
    <submittedName>
        <fullName evidence="8">Nop domain-containing protein</fullName>
    </submittedName>
</protein>
<feature type="compositionally biased region" description="Acidic residues" evidence="5">
    <location>
        <begin position="324"/>
        <end position="334"/>
    </location>
</feature>
<proteinExistence type="inferred from homology"/>
<comment type="subcellular location">
    <subcellularLocation>
        <location evidence="1">Nucleus</location>
        <location evidence="1">Nucleolus</location>
    </subcellularLocation>
</comment>
<dbReference type="GO" id="GO:0032040">
    <property type="term" value="C:small-subunit processome"/>
    <property type="evidence" value="ECO:0007669"/>
    <property type="project" value="InterPro"/>
</dbReference>
<feature type="domain" description="Nop" evidence="6">
    <location>
        <begin position="145"/>
        <end position="264"/>
    </location>
</feature>
<dbReference type="PROSITE" id="PS51358">
    <property type="entry name" value="NOP"/>
    <property type="match status" value="1"/>
</dbReference>
<evidence type="ECO:0000313" key="8">
    <source>
        <dbReference type="WBParaSite" id="PSU_v2.g8574.t1"/>
    </source>
</evidence>
<organism evidence="7 8">
    <name type="scientific">Panagrolaimus superbus</name>
    <dbReference type="NCBI Taxonomy" id="310955"/>
    <lineage>
        <taxon>Eukaryota</taxon>
        <taxon>Metazoa</taxon>
        <taxon>Ecdysozoa</taxon>
        <taxon>Nematoda</taxon>
        <taxon>Chromadorea</taxon>
        <taxon>Rhabditida</taxon>
        <taxon>Tylenchina</taxon>
        <taxon>Panagrolaimomorpha</taxon>
        <taxon>Panagrolaimoidea</taxon>
        <taxon>Panagrolaimidae</taxon>
        <taxon>Panagrolaimus</taxon>
    </lineage>
</organism>
<dbReference type="AlphaFoldDB" id="A0A914ZE78"/>
<evidence type="ECO:0000259" key="6">
    <source>
        <dbReference type="PROSITE" id="PS51358"/>
    </source>
</evidence>
<name>A0A914ZE78_9BILA</name>
<dbReference type="Proteomes" id="UP000887577">
    <property type="component" value="Unplaced"/>
</dbReference>
<keyword evidence="7" id="KW-1185">Reference proteome</keyword>
<sequence length="358" mass="40092">MNLALAHTLGRYKVKFNPEKLDTMIVQAVSLIDDLDKELNNYAMRLREWYGWHFPEIGKIIPDHTALAKTIRAVGSKSNAVTTDLSGILPEDLAVKIKEEAEMSMGTELSDIDVILLNQLCTQVIELYDYRLELNEYLKNRMTALAPNLTVLLGELIGARLVSRAGSLVNLAKYPASTVQILGAEKALFRALKTKRDTPKYGIIYHAQLISQASTRLKGKMARKLAAKISLSTRVDALCDENLGNSIGLEARAHLETQLKREEGGSFKPANGMKSGKKDSYKFKSEVFEYDQSADTTVPHGKRKNAEDEDVKPVIKKAKVEPKEDVDEEMEEEEEKPKVKKDKKKKKPVKQESSSESD</sequence>
<dbReference type="InterPro" id="IPR002687">
    <property type="entry name" value="Nop_dom"/>
</dbReference>
<dbReference type="SUPFAM" id="SSF89124">
    <property type="entry name" value="Nop domain"/>
    <property type="match status" value="1"/>
</dbReference>
<dbReference type="WBParaSite" id="PSU_v2.g8574.t1">
    <property type="protein sequence ID" value="PSU_v2.g8574.t1"/>
    <property type="gene ID" value="PSU_v2.g8574"/>
</dbReference>
<evidence type="ECO:0000256" key="5">
    <source>
        <dbReference type="SAM" id="MobiDB-lite"/>
    </source>
</evidence>
<dbReference type="GO" id="GO:0031428">
    <property type="term" value="C:box C/D methylation guide snoRNP complex"/>
    <property type="evidence" value="ECO:0007669"/>
    <property type="project" value="InterPro"/>
</dbReference>